<gene>
    <name evidence="1" type="ORF">GCM10011495_05290</name>
</gene>
<protein>
    <submittedName>
        <fullName evidence="1">Uncharacterized protein</fullName>
    </submittedName>
</protein>
<evidence type="ECO:0000313" key="1">
    <source>
        <dbReference type="EMBL" id="GGH80289.1"/>
    </source>
</evidence>
<proteinExistence type="predicted"/>
<keyword evidence="2" id="KW-1185">Reference proteome</keyword>
<dbReference type="Proteomes" id="UP000637774">
    <property type="component" value="Unassembled WGS sequence"/>
</dbReference>
<dbReference type="EMBL" id="BMGY01000003">
    <property type="protein sequence ID" value="GGH80289.1"/>
    <property type="molecule type" value="Genomic_DNA"/>
</dbReference>
<accession>A0ABQ1ZZ14</accession>
<reference evidence="2" key="1">
    <citation type="journal article" date="2019" name="Int. J. Syst. Evol. Microbiol.">
        <title>The Global Catalogue of Microorganisms (GCM) 10K type strain sequencing project: providing services to taxonomists for standard genome sequencing and annotation.</title>
        <authorList>
            <consortium name="The Broad Institute Genomics Platform"/>
            <consortium name="The Broad Institute Genome Sequencing Center for Infectious Disease"/>
            <person name="Wu L."/>
            <person name="Ma J."/>
        </authorList>
    </citation>
    <scope>NUCLEOTIDE SEQUENCE [LARGE SCALE GENOMIC DNA]</scope>
    <source>
        <strain evidence="2">CGMCC 1.14966</strain>
    </source>
</reference>
<organism evidence="1 2">
    <name type="scientific">Hymenobacter frigidus</name>
    <dbReference type="NCBI Taxonomy" id="1524095"/>
    <lineage>
        <taxon>Bacteria</taxon>
        <taxon>Pseudomonadati</taxon>
        <taxon>Bacteroidota</taxon>
        <taxon>Cytophagia</taxon>
        <taxon>Cytophagales</taxon>
        <taxon>Hymenobacteraceae</taxon>
        <taxon>Hymenobacter</taxon>
    </lineage>
</organism>
<name>A0ABQ1ZZ14_9BACT</name>
<sequence length="258" mass="27347">MTAKKLAFLENFYTDVTLYIPAEPAAAGVVSAVAEQVPLAKATPAEPARPTPPPAAAPILAPIAVAPSRLSSQPSMAFSKPSAGLERLVAKELVPVASPAPAVAAIAPVAAGAAFPATPAVPPVLLTPFSVLGNNMQGVVLLFRMPHEQFLRLHRNVFLNKMLQALGYVMEDVLLVNVEAELPVALANLRKELAAADIIAFGKNLLDVTIRNTQIYEPVQFPGLGLSYLASATVDLVEYDVSLKKRLWPGLQRMFGKA</sequence>
<evidence type="ECO:0000313" key="2">
    <source>
        <dbReference type="Proteomes" id="UP000637774"/>
    </source>
</evidence>
<dbReference type="RefSeq" id="WP_188560467.1">
    <property type="nucleotide sequence ID" value="NZ_BMGY01000003.1"/>
</dbReference>
<comment type="caution">
    <text evidence="1">The sequence shown here is derived from an EMBL/GenBank/DDBJ whole genome shotgun (WGS) entry which is preliminary data.</text>
</comment>